<keyword evidence="6 8" id="KW-0472">Membrane</keyword>
<feature type="transmembrane region" description="Helical" evidence="8">
    <location>
        <begin position="271"/>
        <end position="292"/>
    </location>
</feature>
<evidence type="ECO:0000259" key="9">
    <source>
        <dbReference type="Pfam" id="PF01529"/>
    </source>
</evidence>
<gene>
    <name evidence="10" type="ORF">SteCoe_163</name>
</gene>
<protein>
    <recommendedName>
        <fullName evidence="8">Palmitoyltransferase</fullName>
        <ecNumber evidence="8">2.3.1.225</ecNumber>
    </recommendedName>
</protein>
<dbReference type="AlphaFoldDB" id="A0A1R2D4L7"/>
<dbReference type="EC" id="2.3.1.225" evidence="8"/>
<organism evidence="10 11">
    <name type="scientific">Stentor coeruleus</name>
    <dbReference type="NCBI Taxonomy" id="5963"/>
    <lineage>
        <taxon>Eukaryota</taxon>
        <taxon>Sar</taxon>
        <taxon>Alveolata</taxon>
        <taxon>Ciliophora</taxon>
        <taxon>Postciliodesmatophora</taxon>
        <taxon>Heterotrichea</taxon>
        <taxon>Heterotrichida</taxon>
        <taxon>Stentoridae</taxon>
        <taxon>Stentor</taxon>
    </lineage>
</organism>
<keyword evidence="8" id="KW-0808">Transferase</keyword>
<evidence type="ECO:0000256" key="6">
    <source>
        <dbReference type="ARBA" id="ARBA00023136"/>
    </source>
</evidence>
<evidence type="ECO:0000256" key="1">
    <source>
        <dbReference type="ARBA" id="ARBA00004141"/>
    </source>
</evidence>
<comment type="domain">
    <text evidence="8">The DHHC domain is required for palmitoyltransferase activity.</text>
</comment>
<comment type="similarity">
    <text evidence="8">Belongs to the DHHC palmitoyltransferase family.</text>
</comment>
<evidence type="ECO:0000256" key="5">
    <source>
        <dbReference type="ARBA" id="ARBA00023043"/>
    </source>
</evidence>
<accession>A0A1R2D4L7</accession>
<evidence type="ECO:0000256" key="8">
    <source>
        <dbReference type="RuleBase" id="RU079119"/>
    </source>
</evidence>
<dbReference type="Pfam" id="PF12796">
    <property type="entry name" value="Ank_2"/>
    <property type="match status" value="1"/>
</dbReference>
<comment type="caution">
    <text evidence="10">The sequence shown here is derived from an EMBL/GenBank/DDBJ whole genome shotgun (WGS) entry which is preliminary data.</text>
</comment>
<feature type="transmembrane region" description="Helical" evidence="8">
    <location>
        <begin position="298"/>
        <end position="318"/>
    </location>
</feature>
<dbReference type="PROSITE" id="PS50088">
    <property type="entry name" value="ANK_REPEAT"/>
    <property type="match status" value="3"/>
</dbReference>
<comment type="catalytic activity">
    <reaction evidence="8">
        <text>L-cysteinyl-[protein] + hexadecanoyl-CoA = S-hexadecanoyl-L-cysteinyl-[protein] + CoA</text>
        <dbReference type="Rhea" id="RHEA:36683"/>
        <dbReference type="Rhea" id="RHEA-COMP:10131"/>
        <dbReference type="Rhea" id="RHEA-COMP:11032"/>
        <dbReference type="ChEBI" id="CHEBI:29950"/>
        <dbReference type="ChEBI" id="CHEBI:57287"/>
        <dbReference type="ChEBI" id="CHEBI:57379"/>
        <dbReference type="ChEBI" id="CHEBI:74151"/>
        <dbReference type="EC" id="2.3.1.225"/>
    </reaction>
</comment>
<dbReference type="InterPro" id="IPR036770">
    <property type="entry name" value="Ankyrin_rpt-contain_sf"/>
</dbReference>
<feature type="transmembrane region" description="Helical" evidence="8">
    <location>
        <begin position="387"/>
        <end position="411"/>
    </location>
</feature>
<feature type="transmembrane region" description="Helical" evidence="8">
    <location>
        <begin position="431"/>
        <end position="452"/>
    </location>
</feature>
<evidence type="ECO:0000256" key="2">
    <source>
        <dbReference type="ARBA" id="ARBA00022692"/>
    </source>
</evidence>
<feature type="repeat" description="ANK" evidence="7">
    <location>
        <begin position="160"/>
        <end position="192"/>
    </location>
</feature>
<keyword evidence="3" id="KW-0677">Repeat</keyword>
<keyword evidence="2 8" id="KW-0812">Transmembrane</keyword>
<dbReference type="Gene3D" id="1.25.40.20">
    <property type="entry name" value="Ankyrin repeat-containing domain"/>
    <property type="match status" value="3"/>
</dbReference>
<reference evidence="10 11" key="1">
    <citation type="submission" date="2016-11" db="EMBL/GenBank/DDBJ databases">
        <title>The macronuclear genome of Stentor coeruleus: a giant cell with tiny introns.</title>
        <authorList>
            <person name="Slabodnick M."/>
            <person name="Ruby J.G."/>
            <person name="Reiff S.B."/>
            <person name="Swart E.C."/>
            <person name="Gosai S."/>
            <person name="Prabakaran S."/>
            <person name="Witkowska E."/>
            <person name="Larue G.E."/>
            <person name="Fisher S."/>
            <person name="Freeman R.M."/>
            <person name="Gunawardena J."/>
            <person name="Chu W."/>
            <person name="Stover N.A."/>
            <person name="Gregory B.D."/>
            <person name="Nowacki M."/>
            <person name="Derisi J."/>
            <person name="Roy S.W."/>
            <person name="Marshall W.F."/>
            <person name="Sood P."/>
        </authorList>
    </citation>
    <scope>NUCLEOTIDE SEQUENCE [LARGE SCALE GENOMIC DNA]</scope>
    <source>
        <strain evidence="10">WM001</strain>
    </source>
</reference>
<keyword evidence="4 8" id="KW-1133">Transmembrane helix</keyword>
<keyword evidence="5 7" id="KW-0040">ANK repeat</keyword>
<dbReference type="PROSITE" id="PS50297">
    <property type="entry name" value="ANK_REP_REGION"/>
    <property type="match status" value="3"/>
</dbReference>
<name>A0A1R2D4L7_9CILI</name>
<dbReference type="PANTHER" id="PTHR24161:SF85">
    <property type="entry name" value="PALMITOYLTRANSFERASE HIP14"/>
    <property type="match status" value="1"/>
</dbReference>
<feature type="repeat" description="ANK" evidence="7">
    <location>
        <begin position="193"/>
        <end position="225"/>
    </location>
</feature>
<feature type="domain" description="Palmitoyltransferase DHHC" evidence="9">
    <location>
        <begin position="344"/>
        <end position="468"/>
    </location>
</feature>
<dbReference type="SUPFAM" id="SSF48403">
    <property type="entry name" value="Ankyrin repeat"/>
    <property type="match status" value="1"/>
</dbReference>
<dbReference type="GO" id="GO:0019706">
    <property type="term" value="F:protein-cysteine S-palmitoyltransferase activity"/>
    <property type="evidence" value="ECO:0007669"/>
    <property type="project" value="UniProtKB-EC"/>
</dbReference>
<dbReference type="Pfam" id="PF00023">
    <property type="entry name" value="Ank"/>
    <property type="match status" value="1"/>
</dbReference>
<evidence type="ECO:0000313" key="10">
    <source>
        <dbReference type="EMBL" id="OMJ96205.1"/>
    </source>
</evidence>
<feature type="repeat" description="ANK" evidence="7">
    <location>
        <begin position="93"/>
        <end position="125"/>
    </location>
</feature>
<keyword evidence="8" id="KW-0012">Acyltransferase</keyword>
<evidence type="ECO:0000256" key="3">
    <source>
        <dbReference type="ARBA" id="ARBA00022737"/>
    </source>
</evidence>
<dbReference type="Pfam" id="PF01529">
    <property type="entry name" value="DHHC"/>
    <property type="match status" value="1"/>
</dbReference>
<evidence type="ECO:0000256" key="4">
    <source>
        <dbReference type="ARBA" id="ARBA00022989"/>
    </source>
</evidence>
<sequence>MSDGNDLEADLVIALQTLDTHSFKDTLQKSTIDMTSLQDQNKTNIFHEFAKSVIREKLLMDFLEITISFFYKRYGENAPESIKFLMNSSTVEEKISPLHLAVKSGKLKLTKEYVRMGGDTEAKTSKNQTIGHMASIHGSMSILAYLKYEVGINVQEKDSNGMTPLHLAAKYGNEYVVLSLLAWKCDINSIDNDKNTPLHLAAFSGNYRVCRALLFAGADRKFLNSLGENPYAVANKQGNVDVLKLLANPSILARINPFKHPVKPVKNSYKLYAFFVILFILRYLLVILFVIPHLDIEFAVASLIIFLFSTVTFMMVSHSNPGFVHFRRKETMVFLYQTYQAEFVCPFCETRKPPKARHCPYCDRCVKKYDHHCPWIRNCVGRGNHKLFIVFIICICIDFLYNAVVGIMDYLNLFSAPSNKFFSVNEYRPEAALIISIISFISFLFTCPVAFIQITNAIKNTTTHERFAYNKNTKTTISKTITSSMPSMTLIRTSEERGGDAYTGNNISVSVSSIKKSKYCCYGSSNKITEMLSPE</sequence>
<dbReference type="SMART" id="SM00248">
    <property type="entry name" value="ANK"/>
    <property type="match status" value="5"/>
</dbReference>
<dbReference type="EMBL" id="MPUH01000002">
    <property type="protein sequence ID" value="OMJ96205.1"/>
    <property type="molecule type" value="Genomic_DNA"/>
</dbReference>
<proteinExistence type="inferred from homology"/>
<dbReference type="PANTHER" id="PTHR24161">
    <property type="entry name" value="ANK_REP_REGION DOMAIN-CONTAINING PROTEIN-RELATED"/>
    <property type="match status" value="1"/>
</dbReference>
<dbReference type="GO" id="GO:0016020">
    <property type="term" value="C:membrane"/>
    <property type="evidence" value="ECO:0007669"/>
    <property type="project" value="UniProtKB-SubCell"/>
</dbReference>
<keyword evidence="11" id="KW-1185">Reference proteome</keyword>
<comment type="subcellular location">
    <subcellularLocation>
        <location evidence="1">Membrane</location>
        <topology evidence="1">Multi-pass membrane protein</topology>
    </subcellularLocation>
</comment>
<evidence type="ECO:0000256" key="7">
    <source>
        <dbReference type="PROSITE-ProRule" id="PRU00023"/>
    </source>
</evidence>
<dbReference type="OrthoDB" id="163438at2759"/>
<evidence type="ECO:0000313" key="11">
    <source>
        <dbReference type="Proteomes" id="UP000187209"/>
    </source>
</evidence>
<dbReference type="InterPro" id="IPR002110">
    <property type="entry name" value="Ankyrin_rpt"/>
</dbReference>
<dbReference type="Proteomes" id="UP000187209">
    <property type="component" value="Unassembled WGS sequence"/>
</dbReference>
<dbReference type="InterPro" id="IPR001594">
    <property type="entry name" value="Palmitoyltrfase_DHHC"/>
</dbReference>
<dbReference type="PROSITE" id="PS50216">
    <property type="entry name" value="DHHC"/>
    <property type="match status" value="1"/>
</dbReference>